<keyword evidence="2" id="KW-0647">Proteasome</keyword>
<dbReference type="GO" id="GO:0000502">
    <property type="term" value="C:proteasome complex"/>
    <property type="evidence" value="ECO:0007669"/>
    <property type="project" value="UniProtKB-KW"/>
</dbReference>
<dbReference type="Proteomes" id="UP001431209">
    <property type="component" value="Unassembled WGS sequence"/>
</dbReference>
<dbReference type="AlphaFoldDB" id="A0AAW2YZE9"/>
<organism evidence="2 3">
    <name type="scientific">Acrasis kona</name>
    <dbReference type="NCBI Taxonomy" id="1008807"/>
    <lineage>
        <taxon>Eukaryota</taxon>
        <taxon>Discoba</taxon>
        <taxon>Heterolobosea</taxon>
        <taxon>Tetramitia</taxon>
        <taxon>Eutetramitia</taxon>
        <taxon>Acrasidae</taxon>
        <taxon>Acrasis</taxon>
    </lineage>
</organism>
<evidence type="ECO:0000313" key="2">
    <source>
        <dbReference type="EMBL" id="KAL0482039.1"/>
    </source>
</evidence>
<evidence type="ECO:0000256" key="1">
    <source>
        <dbReference type="SAM" id="SignalP"/>
    </source>
</evidence>
<feature type="signal peptide" evidence="1">
    <location>
        <begin position="1"/>
        <end position="20"/>
    </location>
</feature>
<reference evidence="2 3" key="1">
    <citation type="submission" date="2024-03" db="EMBL/GenBank/DDBJ databases">
        <title>The Acrasis kona genome and developmental transcriptomes reveal deep origins of eukaryotic multicellular pathways.</title>
        <authorList>
            <person name="Sheikh S."/>
            <person name="Fu C.-J."/>
            <person name="Brown M.W."/>
            <person name="Baldauf S.L."/>
        </authorList>
    </citation>
    <scope>NUCLEOTIDE SEQUENCE [LARGE SCALE GENOMIC DNA]</scope>
    <source>
        <strain evidence="2 3">ATCC MYA-3509</strain>
    </source>
</reference>
<keyword evidence="3" id="KW-1185">Reference proteome</keyword>
<sequence>MNTIIKLALVLVLAALFVSAQYKKQTTQQSQEDQPQNNFTGFIKSVLNDCVDGDKFNGACVKKKGEEKDISSAAVFFLKHAPFKKAFIQLKEVNDACHNISEEECAVKMAHLISSIGVTAATSSVPFAGPYVGNFANKRIQKWIDDAANTTTGKVGVSIVATIYRAIRDYGFNFLNSFEWGRTILSYIHAAYNVIGSDEL</sequence>
<proteinExistence type="predicted"/>
<keyword evidence="1" id="KW-0732">Signal</keyword>
<comment type="caution">
    <text evidence="2">The sequence shown here is derived from an EMBL/GenBank/DDBJ whole genome shotgun (WGS) entry which is preliminary data.</text>
</comment>
<gene>
    <name evidence="2" type="ORF">AKO1_013276</name>
</gene>
<protein>
    <submittedName>
        <fullName evidence="2">Proteasome subunit beta</fullName>
    </submittedName>
</protein>
<evidence type="ECO:0000313" key="3">
    <source>
        <dbReference type="Proteomes" id="UP001431209"/>
    </source>
</evidence>
<dbReference type="EMBL" id="JAOPGA020000809">
    <property type="protein sequence ID" value="KAL0482039.1"/>
    <property type="molecule type" value="Genomic_DNA"/>
</dbReference>
<name>A0AAW2YZE9_9EUKA</name>
<feature type="chain" id="PRO_5043710962" evidence="1">
    <location>
        <begin position="21"/>
        <end position="200"/>
    </location>
</feature>
<accession>A0AAW2YZE9</accession>